<reference evidence="1 2" key="1">
    <citation type="submission" date="2020-02" db="EMBL/GenBank/DDBJ databases">
        <authorList>
            <person name="Ferguson B K."/>
        </authorList>
    </citation>
    <scope>NUCLEOTIDE SEQUENCE [LARGE SCALE GENOMIC DNA]</scope>
</reference>
<accession>A0A6H5HH28</accession>
<keyword evidence="2" id="KW-1185">Reference proteome</keyword>
<dbReference type="AlphaFoldDB" id="A0A6H5HH28"/>
<protein>
    <submittedName>
        <fullName evidence="1">Uncharacterized protein</fullName>
    </submittedName>
</protein>
<gene>
    <name evidence="1" type="ORF">NTEN_LOCUS20297</name>
</gene>
<dbReference type="Proteomes" id="UP000479000">
    <property type="component" value="Unassembled WGS sequence"/>
</dbReference>
<name>A0A6H5HH28_9HEMI</name>
<dbReference type="EMBL" id="CADCXU010029790">
    <property type="protein sequence ID" value="CAB0015960.1"/>
    <property type="molecule type" value="Genomic_DNA"/>
</dbReference>
<organism evidence="1 2">
    <name type="scientific">Nesidiocoris tenuis</name>
    <dbReference type="NCBI Taxonomy" id="355587"/>
    <lineage>
        <taxon>Eukaryota</taxon>
        <taxon>Metazoa</taxon>
        <taxon>Ecdysozoa</taxon>
        <taxon>Arthropoda</taxon>
        <taxon>Hexapoda</taxon>
        <taxon>Insecta</taxon>
        <taxon>Pterygota</taxon>
        <taxon>Neoptera</taxon>
        <taxon>Paraneoptera</taxon>
        <taxon>Hemiptera</taxon>
        <taxon>Heteroptera</taxon>
        <taxon>Panheteroptera</taxon>
        <taxon>Cimicomorpha</taxon>
        <taxon>Miridae</taxon>
        <taxon>Dicyphina</taxon>
        <taxon>Nesidiocoris</taxon>
    </lineage>
</organism>
<evidence type="ECO:0000313" key="1">
    <source>
        <dbReference type="EMBL" id="CAB0015960.1"/>
    </source>
</evidence>
<evidence type="ECO:0000313" key="2">
    <source>
        <dbReference type="Proteomes" id="UP000479000"/>
    </source>
</evidence>
<proteinExistence type="predicted"/>
<sequence>MRHGLDNGMEEQGFEFILQHFQGITVIISEIFLCLRTVDIAAEFNDDLVTECHGPHDLTVEYDFWSFDHRHSTERNLFLIRRIEVVSLGYLRWDQEPGDSPYRSSGFWTGSLDRVLVGKALSPCA</sequence>